<evidence type="ECO:0000313" key="2">
    <source>
        <dbReference type="Proteomes" id="UP001196413"/>
    </source>
</evidence>
<name>A0AAD5MLL8_PARTN</name>
<keyword evidence="2" id="KW-1185">Reference proteome</keyword>
<reference evidence="1" key="1">
    <citation type="submission" date="2021-06" db="EMBL/GenBank/DDBJ databases">
        <title>Parelaphostrongylus tenuis whole genome reference sequence.</title>
        <authorList>
            <person name="Garwood T.J."/>
            <person name="Larsen P.A."/>
            <person name="Fountain-Jones N.M."/>
            <person name="Garbe J.R."/>
            <person name="Macchietto M.G."/>
            <person name="Kania S.A."/>
            <person name="Gerhold R.W."/>
            <person name="Richards J.E."/>
            <person name="Wolf T.M."/>
        </authorList>
    </citation>
    <scope>NUCLEOTIDE SEQUENCE</scope>
    <source>
        <strain evidence="1">MNPRO001-30</strain>
        <tissue evidence="1">Meninges</tissue>
    </source>
</reference>
<dbReference type="AlphaFoldDB" id="A0AAD5MLL8"/>
<comment type="caution">
    <text evidence="1">The sequence shown here is derived from an EMBL/GenBank/DDBJ whole genome shotgun (WGS) entry which is preliminary data.</text>
</comment>
<proteinExistence type="predicted"/>
<accession>A0AAD5MLL8</accession>
<dbReference type="EMBL" id="JAHQIW010003307">
    <property type="protein sequence ID" value="KAJ1358143.1"/>
    <property type="molecule type" value="Genomic_DNA"/>
</dbReference>
<evidence type="ECO:0000313" key="1">
    <source>
        <dbReference type="EMBL" id="KAJ1358143.1"/>
    </source>
</evidence>
<sequence length="56" mass="6587">MIQHPEEVIVRWRQFKTVRRIIQDFSAQLGELPRCQYGNIQLCVVLNQNDLEATST</sequence>
<gene>
    <name evidence="1" type="ORF">KIN20_016464</name>
</gene>
<dbReference type="Proteomes" id="UP001196413">
    <property type="component" value="Unassembled WGS sequence"/>
</dbReference>
<protein>
    <submittedName>
        <fullName evidence="1">Uncharacterized protein</fullName>
    </submittedName>
</protein>
<organism evidence="1 2">
    <name type="scientific">Parelaphostrongylus tenuis</name>
    <name type="common">Meningeal worm</name>
    <dbReference type="NCBI Taxonomy" id="148309"/>
    <lineage>
        <taxon>Eukaryota</taxon>
        <taxon>Metazoa</taxon>
        <taxon>Ecdysozoa</taxon>
        <taxon>Nematoda</taxon>
        <taxon>Chromadorea</taxon>
        <taxon>Rhabditida</taxon>
        <taxon>Rhabditina</taxon>
        <taxon>Rhabditomorpha</taxon>
        <taxon>Strongyloidea</taxon>
        <taxon>Metastrongylidae</taxon>
        <taxon>Parelaphostrongylus</taxon>
    </lineage>
</organism>